<feature type="region of interest" description="Disordered" evidence="6">
    <location>
        <begin position="199"/>
        <end position="334"/>
    </location>
</feature>
<dbReference type="Pfam" id="PF05063">
    <property type="entry name" value="MT-A70"/>
    <property type="match status" value="2"/>
</dbReference>
<dbReference type="InterPro" id="IPR029063">
    <property type="entry name" value="SAM-dependent_MTases_sf"/>
</dbReference>
<feature type="region of interest" description="Disordered" evidence="6">
    <location>
        <begin position="917"/>
        <end position="947"/>
    </location>
</feature>
<evidence type="ECO:0000256" key="2">
    <source>
        <dbReference type="ARBA" id="ARBA00022771"/>
    </source>
</evidence>
<keyword evidence="1" id="KW-0479">Metal-binding</keyword>
<reference evidence="9" key="1">
    <citation type="journal article" date="2006" name="PLoS Biol.">
        <title>Macronuclear genome sequence of the ciliate Tetrahymena thermophila, a model eukaryote.</title>
        <authorList>
            <person name="Eisen J.A."/>
            <person name="Coyne R.S."/>
            <person name="Wu M."/>
            <person name="Wu D."/>
            <person name="Thiagarajan M."/>
            <person name="Wortman J.R."/>
            <person name="Badger J.H."/>
            <person name="Ren Q."/>
            <person name="Amedeo P."/>
            <person name="Jones K.M."/>
            <person name="Tallon L.J."/>
            <person name="Delcher A.L."/>
            <person name="Salzberg S.L."/>
            <person name="Silva J.C."/>
            <person name="Haas B.J."/>
            <person name="Majoros W.H."/>
            <person name="Farzad M."/>
            <person name="Carlton J.M."/>
            <person name="Smith R.K. Jr."/>
            <person name="Garg J."/>
            <person name="Pearlman R.E."/>
            <person name="Karrer K.M."/>
            <person name="Sun L."/>
            <person name="Manning G."/>
            <person name="Elde N.C."/>
            <person name="Turkewitz A.P."/>
            <person name="Asai D.J."/>
            <person name="Wilkes D.E."/>
            <person name="Wang Y."/>
            <person name="Cai H."/>
            <person name="Collins K."/>
            <person name="Stewart B.A."/>
            <person name="Lee S.R."/>
            <person name="Wilamowska K."/>
            <person name="Weinberg Z."/>
            <person name="Ruzzo W.L."/>
            <person name="Wloga D."/>
            <person name="Gaertig J."/>
            <person name="Frankel J."/>
            <person name="Tsao C.-C."/>
            <person name="Gorovsky M.A."/>
            <person name="Keeling P.J."/>
            <person name="Waller R.F."/>
            <person name="Patron N.J."/>
            <person name="Cherry J.M."/>
            <person name="Stover N.A."/>
            <person name="Krieger C.J."/>
            <person name="del Toro C."/>
            <person name="Ryder H.F."/>
            <person name="Williamson S.C."/>
            <person name="Barbeau R.A."/>
            <person name="Hamilton E.P."/>
            <person name="Orias E."/>
        </authorList>
    </citation>
    <scope>NUCLEOTIDE SEQUENCE [LARGE SCALE GENOMIC DNA]</scope>
    <source>
        <strain evidence="9">SB210</strain>
    </source>
</reference>
<evidence type="ECO:0000259" key="7">
    <source>
        <dbReference type="PROSITE" id="PS50135"/>
    </source>
</evidence>
<organism evidence="8 9">
    <name type="scientific">Tetrahymena thermophila (strain SB210)</name>
    <dbReference type="NCBI Taxonomy" id="312017"/>
    <lineage>
        <taxon>Eukaryota</taxon>
        <taxon>Sar</taxon>
        <taxon>Alveolata</taxon>
        <taxon>Ciliophora</taxon>
        <taxon>Intramacronucleata</taxon>
        <taxon>Oligohymenophorea</taxon>
        <taxon>Hymenostomatida</taxon>
        <taxon>Tetrahymenina</taxon>
        <taxon>Tetrahymenidae</taxon>
        <taxon>Tetrahymena</taxon>
    </lineage>
</organism>
<dbReference type="InterPro" id="IPR000433">
    <property type="entry name" value="Znf_ZZ"/>
</dbReference>
<feature type="region of interest" description="Disordered" evidence="6">
    <location>
        <begin position="491"/>
        <end position="516"/>
    </location>
</feature>
<feature type="compositionally biased region" description="Basic residues" evidence="6">
    <location>
        <begin position="1759"/>
        <end position="1768"/>
    </location>
</feature>
<dbReference type="Proteomes" id="UP000009168">
    <property type="component" value="Unassembled WGS sequence"/>
</dbReference>
<feature type="region of interest" description="Disordered" evidence="6">
    <location>
        <begin position="351"/>
        <end position="392"/>
    </location>
</feature>
<evidence type="ECO:0000256" key="3">
    <source>
        <dbReference type="ARBA" id="ARBA00022833"/>
    </source>
</evidence>
<evidence type="ECO:0000256" key="5">
    <source>
        <dbReference type="PROSITE-ProRule" id="PRU00489"/>
    </source>
</evidence>
<feature type="compositionally biased region" description="Low complexity" evidence="6">
    <location>
        <begin position="42"/>
        <end position="53"/>
    </location>
</feature>
<feature type="compositionally biased region" description="Basic and acidic residues" evidence="6">
    <location>
        <begin position="93"/>
        <end position="113"/>
    </location>
</feature>
<evidence type="ECO:0000256" key="1">
    <source>
        <dbReference type="ARBA" id="ARBA00022723"/>
    </source>
</evidence>
<dbReference type="STRING" id="312017.Q23RE0"/>
<feature type="region of interest" description="Disordered" evidence="6">
    <location>
        <begin position="627"/>
        <end position="651"/>
    </location>
</feature>
<dbReference type="PANTHER" id="PTHR12829:SF2">
    <property type="entry name" value="N6-ADENOSINE-METHYLTRANSFERASE MT-A70-LIKE"/>
    <property type="match status" value="1"/>
</dbReference>
<proteinExistence type="inferred from homology"/>
<feature type="compositionally biased region" description="Basic and acidic residues" evidence="6">
    <location>
        <begin position="244"/>
        <end position="259"/>
    </location>
</feature>
<dbReference type="eggNOG" id="KOG4582">
    <property type="taxonomic scope" value="Eukaryota"/>
</dbReference>
<dbReference type="KEGG" id="tet:TTHERM_00388490"/>
<feature type="compositionally biased region" description="Basic and acidic residues" evidence="6">
    <location>
        <begin position="1691"/>
        <end position="1701"/>
    </location>
</feature>
<comment type="similarity">
    <text evidence="5">Belongs to the MT-A70-like family.</text>
</comment>
<feature type="compositionally biased region" description="Low complexity" evidence="6">
    <location>
        <begin position="169"/>
        <end position="182"/>
    </location>
</feature>
<dbReference type="RefSeq" id="XP_001019353.2">
    <property type="nucleotide sequence ID" value="XM_001019353.2"/>
</dbReference>
<name>Q23RE0_TETTS</name>
<feature type="domain" description="ZZ-type" evidence="7">
    <location>
        <begin position="1386"/>
        <end position="1446"/>
    </location>
</feature>
<dbReference type="GO" id="GO:0032259">
    <property type="term" value="P:methylation"/>
    <property type="evidence" value="ECO:0007669"/>
    <property type="project" value="InterPro"/>
</dbReference>
<dbReference type="GeneID" id="7838834"/>
<keyword evidence="2 4" id="KW-0863">Zinc-finger</keyword>
<keyword evidence="9" id="KW-1185">Reference proteome</keyword>
<feature type="compositionally biased region" description="Basic and acidic residues" evidence="6">
    <location>
        <begin position="217"/>
        <end position="233"/>
    </location>
</feature>
<dbReference type="SUPFAM" id="SSF53335">
    <property type="entry name" value="S-adenosyl-L-methionine-dependent methyltransferases"/>
    <property type="match status" value="1"/>
</dbReference>
<dbReference type="Pfam" id="PF00569">
    <property type="entry name" value="ZZ"/>
    <property type="match status" value="1"/>
</dbReference>
<feature type="compositionally biased region" description="Basic and acidic residues" evidence="6">
    <location>
        <begin position="1776"/>
        <end position="1792"/>
    </location>
</feature>
<keyword evidence="3" id="KW-0862">Zinc</keyword>
<dbReference type="OrthoDB" id="10262526at2759"/>
<gene>
    <name evidence="8" type="ORF">TTHERM_00388490</name>
</gene>
<evidence type="ECO:0000313" key="8">
    <source>
        <dbReference type="EMBL" id="EAR99108.2"/>
    </source>
</evidence>
<dbReference type="GO" id="GO:0003676">
    <property type="term" value="F:nucleic acid binding"/>
    <property type="evidence" value="ECO:0007669"/>
    <property type="project" value="InterPro"/>
</dbReference>
<feature type="region of interest" description="Disordered" evidence="6">
    <location>
        <begin position="556"/>
        <end position="575"/>
    </location>
</feature>
<dbReference type="GO" id="GO:0036396">
    <property type="term" value="C:RNA N6-methyladenosine methyltransferase complex"/>
    <property type="evidence" value="ECO:0007669"/>
    <property type="project" value="TreeGrafter"/>
</dbReference>
<evidence type="ECO:0000313" key="9">
    <source>
        <dbReference type="Proteomes" id="UP000009168"/>
    </source>
</evidence>
<dbReference type="PANTHER" id="PTHR12829">
    <property type="entry name" value="N6-ADENOSINE-METHYLTRANSFERASE"/>
    <property type="match status" value="1"/>
</dbReference>
<sequence>MSEEDTRYPHESALNKGKHKMDGLLRGLDLNNVVIEKRSRNNSESSHSVSGEAASKKKSNTTLSDTSKITKHRKSSNEIYLAKVIEEQEDSQEDNRKANQQKDLKEVKVKNSTEDLNSQRRKLRSSGIEKQDEISNIKSKKHQKINAKVTQHTEKIMNQKVQQEQSTFNLNNSNEEGLSSTSCSSDLLKKTRNKSNYEVEVLSSHKNPIHVLGSTLKIEKQVEKKRKTSDSQKVEPSAEQSKVVSKEKQKSSQNKKEEAQFQSQKQMLDKGNVFGQENFRKSTRSNSLSSESIRKHSSEDNTNSLKKQAHKKKDLSSTPLKSQSQRDLRASKREIFKNQELQELQQLEKISSEQKQIKQTDQLKTLKKQDNNKENLASKIENQKYNSNEHTIKKQVTFKEKLSEIIGEEAESAPVKGSFNNAYDYNVHQDSDSEKDYFPSKKALKNHKKEKRIKKRQENKLEIAIKKTQKLLKTKSMQMRQQRTIISVEIPSESSFEDDEDEETAGQNHKTNHLKNQKVAFFSKKLNDLDKTNSYKSKREKVIQENCSSLQIQEGKKSQQILEISDNRNGKNKSNDVMLTSLQQKNIKSLSLEASGQKNLNSNLQINSQGVENEAQTQNGKIIQKNQNAYGKNKNSESKSGNNSLEIQSQKKNLQIQQIHSTNQQVKAEIEFKDKQIKKKQSFTTNLQNQMNLKDKQFQNTNNFNSEIGITQRENNSDQNETDLNLEQKNLKRLNNFNTPLEGYPTNICSSSSLLIIEEDKLVKDVNNDPHTLSQDQANQFTNQQESSKTQLIPKCAHQDGQQKLQNEENFQQQEEDYQDNFASNSQQIRSAEQDITGQVEVNQTQQKNIFSQQRQIQNENRKRDVSSPFFYDPKIEFINTNIFFKNFYTEFQPQNRKTFYQKVAYQHHLQTYSLTQQHTPSQQTQSIVQQSQKPESNNQIQVVSQQNEQQKEEQLLQAEIQDEEKLLKEQLSIEQNYQNHSNQLISIGQNDNFIEKNICQENSQDLNQTNSKVQKDITSNEMQIEKQALSQQAQSNLQNAQDEQNQELKKKHIGILADKNKESGENMVQLQSELDLLYEKYYPSQTYINCDLKYFNLELIIQNTGLFDIVYMDPPWRIKGGQQFDSQFMFSNSKFSLDYDTMSNKEIMDIPVERLSNKGFLFLWILNTQMNTAIQMMQKWGYNLVDKIVWVKMKDKNVYLSHGYYFMHSFELCLIGYKNDTKDDLTSIYPASNPFSVIDENILEENKSKGGNKKSEINLEYPHFFNKISNNVIFAEVRKKSQKPDEIYEIIDLLIPGAKKIELFARNNNLRPGWVSVGNQLGETYEKWMHQVNCDNCHQEIVKGKLKRYKSRRINNYDICENCVLNFDKKDFYEIQNKVNEDILHNYQSCNRCEAEPIWGIRFHCMICKDFDLCEACVDENTKLCEEEQFHNLQHDMKIIEVPVFADGFPVHDRKCQSCFMSPIIGTCFTCKQCQGNFNLCQNCYFSKPIETIKNKRHRPEHQMDALISPVKNTKTKKIQFKCAGCGVLNLKDMYKCENCYGFYFCLSCYETKCDDFKTYMASSHKNYHSLIRYNLEEIESQNEQKVELQDAQAQQINNDPINSQLILNVISQILDTDEVNKPQNIDNYAEEGRQDQLKELNQKQIDEDEDNILKNKTEIQEESRNINQDTKNKKNGQTKRPYNRKQKVKSIEDKDETNLDKQNNNQVELQNDKQNEQLNIEQDQSGNQNMNQLKEDQDELEKAEEQNLKSNLVKKIRKKRVSKKQKQQLEDQSEEKKEENNDQLIDKKSDSINNENKSVDESKQNQMEEEEDQKEESNKNEDDKEENEIQEENKVVKKRKRRTKEEIEKFKQEKEQKNLEYLIGLQDGKEKKKRGRLPKLKDNSKLQVLLNSQIEQNQQQKQSDENSFLQINQSNINEQFFDKQHNEYNQKLIQDQLLLETLSNQPSQIVTELQYKLKLLESYQQQKVVSENENTKLNNSNNDIYFLSDINQASDSKENTLHFQIQNQLNKNKISNFNYSNQEDQQIQNPFDYDLLQNLLNSINRNSLQQSNHSYNEENTIQYNNNSVEKIIQDVKENQQKENLIGQVNQEQINQEDQNDDESYDSSSSSS</sequence>
<protein>
    <submittedName>
        <fullName evidence="8">MT-A70 family protein</fullName>
    </submittedName>
</protein>
<dbReference type="HOGENOM" id="CLU_232842_0_0_1"/>
<dbReference type="Gene3D" id="3.30.60.90">
    <property type="match status" value="3"/>
</dbReference>
<dbReference type="PROSITE" id="PS00092">
    <property type="entry name" value="N6_MTASE"/>
    <property type="match status" value="1"/>
</dbReference>
<feature type="compositionally biased region" description="Basic residues" evidence="6">
    <location>
        <begin position="1675"/>
        <end position="1690"/>
    </location>
</feature>
<evidence type="ECO:0000256" key="4">
    <source>
        <dbReference type="PROSITE-ProRule" id="PRU00228"/>
    </source>
</evidence>
<feature type="domain" description="ZZ-type" evidence="7">
    <location>
        <begin position="1452"/>
        <end position="1513"/>
    </location>
</feature>
<dbReference type="InParanoid" id="Q23RE0"/>
<dbReference type="eggNOG" id="KOG2098">
    <property type="taxonomic scope" value="Eukaryota"/>
</dbReference>
<dbReference type="PROSITE" id="PS51143">
    <property type="entry name" value="MT_A70"/>
    <property type="match status" value="1"/>
</dbReference>
<dbReference type="EMBL" id="GG662644">
    <property type="protein sequence ID" value="EAR99108.2"/>
    <property type="molecule type" value="Genomic_DNA"/>
</dbReference>
<feature type="compositionally biased region" description="Low complexity" evidence="6">
    <location>
        <begin position="2089"/>
        <end position="2098"/>
    </location>
</feature>
<feature type="region of interest" description="Disordered" evidence="6">
    <location>
        <begin position="2084"/>
        <end position="2113"/>
    </location>
</feature>
<feature type="compositionally biased region" description="Acidic residues" evidence="6">
    <location>
        <begin position="495"/>
        <end position="504"/>
    </location>
</feature>
<dbReference type="GO" id="GO:0008168">
    <property type="term" value="F:methyltransferase activity"/>
    <property type="evidence" value="ECO:0007669"/>
    <property type="project" value="InterPro"/>
</dbReference>
<dbReference type="InterPro" id="IPR007757">
    <property type="entry name" value="MT-A70-like"/>
</dbReference>
<dbReference type="SMART" id="SM00291">
    <property type="entry name" value="ZnF_ZZ"/>
    <property type="match status" value="4"/>
</dbReference>
<dbReference type="GO" id="GO:0005634">
    <property type="term" value="C:nucleus"/>
    <property type="evidence" value="ECO:0007669"/>
    <property type="project" value="TreeGrafter"/>
</dbReference>
<evidence type="ECO:0000256" key="6">
    <source>
        <dbReference type="SAM" id="MobiDB-lite"/>
    </source>
</evidence>
<feature type="compositionally biased region" description="Basic and acidic residues" evidence="6">
    <location>
        <begin position="324"/>
        <end position="334"/>
    </location>
</feature>
<feature type="region of interest" description="Disordered" evidence="6">
    <location>
        <begin position="1658"/>
        <end position="1707"/>
    </location>
</feature>
<feature type="compositionally biased region" description="Polar residues" evidence="6">
    <location>
        <begin position="159"/>
        <end position="168"/>
    </location>
</feature>
<dbReference type="InterPro" id="IPR002052">
    <property type="entry name" value="DNA_methylase_N6_adenine_CS"/>
</dbReference>
<dbReference type="InterPro" id="IPR043145">
    <property type="entry name" value="Znf_ZZ_sf"/>
</dbReference>
<dbReference type="SUPFAM" id="SSF57850">
    <property type="entry name" value="RING/U-box"/>
    <property type="match status" value="4"/>
</dbReference>
<dbReference type="PROSITE" id="PS01357">
    <property type="entry name" value="ZF_ZZ_1"/>
    <property type="match status" value="2"/>
</dbReference>
<dbReference type="CDD" id="cd02340">
    <property type="entry name" value="ZZ_NBR1_like"/>
    <property type="match status" value="1"/>
</dbReference>
<feature type="region of interest" description="Disordered" evidence="6">
    <location>
        <begin position="1759"/>
        <end position="1846"/>
    </location>
</feature>
<dbReference type="GO" id="GO:0008270">
    <property type="term" value="F:zinc ion binding"/>
    <property type="evidence" value="ECO:0007669"/>
    <property type="project" value="UniProtKB-KW"/>
</dbReference>
<dbReference type="Gene3D" id="3.40.50.150">
    <property type="entry name" value="Vaccinia Virus protein VP39"/>
    <property type="match status" value="1"/>
</dbReference>
<feature type="region of interest" description="Disordered" evidence="6">
    <location>
        <begin position="1"/>
        <end position="186"/>
    </location>
</feature>
<dbReference type="PROSITE" id="PS50135">
    <property type="entry name" value="ZF_ZZ_2"/>
    <property type="match status" value="2"/>
</dbReference>
<feature type="compositionally biased region" description="Basic and acidic residues" evidence="6">
    <location>
        <begin position="1"/>
        <end position="10"/>
    </location>
</feature>
<accession>Q23RE0</accession>